<comment type="caution">
    <text evidence="2">The sequence shown here is derived from an EMBL/GenBank/DDBJ whole genome shotgun (WGS) entry which is preliminary data.</text>
</comment>
<proteinExistence type="predicted"/>
<dbReference type="Proteomes" id="UP000575397">
    <property type="component" value="Unassembled WGS sequence"/>
</dbReference>
<name>A0A2X1RLR8_9ACTO</name>
<accession>A0A2X1RLR8</accession>
<reference evidence="2 3" key="2">
    <citation type="submission" date="2020-04" db="EMBL/GenBank/DDBJ databases">
        <title>Antimicrobial susceptibility and clonality of vaginal-derived multi-drug resistant Mobiluncus isolates in China.</title>
        <authorList>
            <person name="Zhang X."/>
        </authorList>
    </citation>
    <scope>NUCLEOTIDE SEQUENCE [LARGE SCALE GENOMIC DNA]</scope>
    <source>
        <strain evidence="2 3">12</strain>
    </source>
</reference>
<dbReference type="AlphaFoldDB" id="A0A2X1RLR8"/>
<dbReference type="RefSeq" id="WP_004012742.1">
    <property type="nucleotide sequence ID" value="NZ_JABCUP010000034.1"/>
</dbReference>
<dbReference type="EMBL" id="VSZY01000034">
    <property type="protein sequence ID" value="MCU9969913.1"/>
    <property type="molecule type" value="Genomic_DNA"/>
</dbReference>
<evidence type="ECO:0000313" key="3">
    <source>
        <dbReference type="Proteomes" id="UP000575397"/>
    </source>
</evidence>
<evidence type="ECO:0000313" key="4">
    <source>
        <dbReference type="Proteomes" id="UP001209486"/>
    </source>
</evidence>
<organism evidence="2 3">
    <name type="scientific">Mobiluncus mulieris</name>
    <dbReference type="NCBI Taxonomy" id="2052"/>
    <lineage>
        <taxon>Bacteria</taxon>
        <taxon>Bacillati</taxon>
        <taxon>Actinomycetota</taxon>
        <taxon>Actinomycetes</taxon>
        <taxon>Actinomycetales</taxon>
        <taxon>Actinomycetaceae</taxon>
        <taxon>Mobiluncus</taxon>
    </lineage>
</organism>
<reference evidence="1 4" key="1">
    <citation type="submission" date="2019-08" db="EMBL/GenBank/DDBJ databases">
        <title>Comparison of rpoB and gyrB Sequences from Mobiluncus Species and Development of a Multiplex PCR Method for Clinical Detection of Mobiluncus curtisii and Mobiluncus mulieris.</title>
        <authorList>
            <person name="Yang L."/>
            <person name="Shen Y."/>
            <person name="Xu G."/>
            <person name="Shu L.-B."/>
            <person name="Hu J."/>
            <person name="Zhang R."/>
            <person name="Wang Y."/>
            <person name="Zhou H.-W."/>
            <person name="Zhang X."/>
        </authorList>
    </citation>
    <scope>NUCLEOTIDE SEQUENCE [LARGE SCALE GENOMIC DNA]</scope>
    <source>
        <strain evidence="1 4">M26</strain>
    </source>
</reference>
<sequence>MNVLGEVLVEPNALKHGLSPEEVRYAWDTPIACRQRNGQDDPPIWIAVGVLPDGRLAELVAFEDRQGRWRVFHAMTPPTKKFQRELRLNRR</sequence>
<protein>
    <submittedName>
        <fullName evidence="1">BrnT family toxin</fullName>
    </submittedName>
</protein>
<dbReference type="EMBL" id="JABCUS010000053">
    <property type="protein sequence ID" value="NMX04514.1"/>
    <property type="molecule type" value="Genomic_DNA"/>
</dbReference>
<dbReference type="Proteomes" id="UP001209486">
    <property type="component" value="Unassembled WGS sequence"/>
</dbReference>
<dbReference type="OrthoDB" id="3237719at2"/>
<evidence type="ECO:0000313" key="1">
    <source>
        <dbReference type="EMBL" id="MCU9969913.1"/>
    </source>
</evidence>
<evidence type="ECO:0000313" key="2">
    <source>
        <dbReference type="EMBL" id="NMX04514.1"/>
    </source>
</evidence>
<gene>
    <name evidence="1" type="ORF">FYZ43_11150</name>
    <name evidence="2" type="ORF">HHJ77_11575</name>
</gene>